<feature type="compositionally biased region" description="Acidic residues" evidence="1">
    <location>
        <begin position="35"/>
        <end position="45"/>
    </location>
</feature>
<comment type="caution">
    <text evidence="2">The sequence shown here is derived from an EMBL/GenBank/DDBJ whole genome shotgun (WGS) entry which is preliminary data.</text>
</comment>
<feature type="region of interest" description="Disordered" evidence="1">
    <location>
        <begin position="16"/>
        <end position="57"/>
    </location>
</feature>
<accession>A0AAP0GSB8</accession>
<evidence type="ECO:0000256" key="1">
    <source>
        <dbReference type="SAM" id="MobiDB-lite"/>
    </source>
</evidence>
<dbReference type="EMBL" id="JBCNJP010000023">
    <property type="protein sequence ID" value="KAK9057480.1"/>
    <property type="molecule type" value="Genomic_DNA"/>
</dbReference>
<dbReference type="AlphaFoldDB" id="A0AAP0GSB8"/>
<evidence type="ECO:0000313" key="2">
    <source>
        <dbReference type="EMBL" id="KAK9057480.1"/>
    </source>
</evidence>
<sequence>MGLEIEMKYMLNLRRPSSQKKILPTRPTRPSALDFGEDADDDTEQEISRHAGKNRDLKQRMCQVHEEEDVSCTLLSEFLCYNPANRSGGSNGLRTPQSVFTTHSYIQPSKLLFLVKFMRKI</sequence>
<keyword evidence="3" id="KW-1185">Reference proteome</keyword>
<organism evidence="2 3">
    <name type="scientific">Deinandra increscens subsp. villosa</name>
    <dbReference type="NCBI Taxonomy" id="3103831"/>
    <lineage>
        <taxon>Eukaryota</taxon>
        <taxon>Viridiplantae</taxon>
        <taxon>Streptophyta</taxon>
        <taxon>Embryophyta</taxon>
        <taxon>Tracheophyta</taxon>
        <taxon>Spermatophyta</taxon>
        <taxon>Magnoliopsida</taxon>
        <taxon>eudicotyledons</taxon>
        <taxon>Gunneridae</taxon>
        <taxon>Pentapetalae</taxon>
        <taxon>asterids</taxon>
        <taxon>campanulids</taxon>
        <taxon>Asterales</taxon>
        <taxon>Asteraceae</taxon>
        <taxon>Asteroideae</taxon>
        <taxon>Heliantheae alliance</taxon>
        <taxon>Madieae</taxon>
        <taxon>Madiinae</taxon>
        <taxon>Deinandra</taxon>
    </lineage>
</organism>
<evidence type="ECO:0000313" key="3">
    <source>
        <dbReference type="Proteomes" id="UP001408789"/>
    </source>
</evidence>
<dbReference type="Proteomes" id="UP001408789">
    <property type="component" value="Unassembled WGS sequence"/>
</dbReference>
<name>A0AAP0GSB8_9ASTR</name>
<gene>
    <name evidence="2" type="ORF">SSX86_022316</name>
</gene>
<proteinExistence type="predicted"/>
<reference evidence="2 3" key="1">
    <citation type="submission" date="2024-04" db="EMBL/GenBank/DDBJ databases">
        <title>The reference genome of an endangered Asteraceae, Deinandra increscens subsp. villosa, native to the Central Coast of California.</title>
        <authorList>
            <person name="Guilliams M."/>
            <person name="Hasenstab-Lehman K."/>
            <person name="Meyer R."/>
            <person name="Mcevoy S."/>
        </authorList>
    </citation>
    <scope>NUCLEOTIDE SEQUENCE [LARGE SCALE GENOMIC DNA]</scope>
    <source>
        <tissue evidence="2">Leaf</tissue>
    </source>
</reference>
<protein>
    <submittedName>
        <fullName evidence="2">Uncharacterized protein</fullName>
    </submittedName>
</protein>
<feature type="compositionally biased region" description="Basic and acidic residues" evidence="1">
    <location>
        <begin position="46"/>
        <end position="57"/>
    </location>
</feature>